<dbReference type="EMBL" id="JAAXKY010000075">
    <property type="protein sequence ID" value="NMH79695.1"/>
    <property type="molecule type" value="Genomic_DNA"/>
</dbReference>
<evidence type="ECO:0000259" key="5">
    <source>
        <dbReference type="PROSITE" id="PS51168"/>
    </source>
</evidence>
<dbReference type="InterPro" id="IPR036263">
    <property type="entry name" value="Chorismate_II_sf"/>
</dbReference>
<dbReference type="SMART" id="SM00830">
    <property type="entry name" value="CM_2"/>
    <property type="match status" value="1"/>
</dbReference>
<evidence type="ECO:0000313" key="7">
    <source>
        <dbReference type="Proteomes" id="UP001296706"/>
    </source>
</evidence>
<dbReference type="PANTHER" id="PTHR38041">
    <property type="entry name" value="CHORISMATE MUTASE"/>
    <property type="match status" value="1"/>
</dbReference>
<dbReference type="InterPro" id="IPR051331">
    <property type="entry name" value="Chorismate_mutase-related"/>
</dbReference>
<organism evidence="6 7">
    <name type="scientific">Pseudonocardia xinjiangensis</name>
    <dbReference type="NCBI Taxonomy" id="75289"/>
    <lineage>
        <taxon>Bacteria</taxon>
        <taxon>Bacillati</taxon>
        <taxon>Actinomycetota</taxon>
        <taxon>Actinomycetes</taxon>
        <taxon>Pseudonocardiales</taxon>
        <taxon>Pseudonocardiaceae</taxon>
        <taxon>Pseudonocardia</taxon>
    </lineage>
</organism>
<evidence type="ECO:0000256" key="4">
    <source>
        <dbReference type="ARBA" id="ARBA00023235"/>
    </source>
</evidence>
<sequence>MSVDSSVELADFGSLVDLAVQRILVSDEVAATKFWTGTPVEDPLRERQVLAEAGRRAAQMGLDREMAVRFFRSQIDASKVVQRGMLGRWRAHPDLAPTAPPDLHAIRTRLDALTGQMLEQLRATHALRRHSSLCRTLLLDARVPVVAMHDLDGLHRRALDVAVEFVCLPA</sequence>
<evidence type="ECO:0000256" key="1">
    <source>
        <dbReference type="ARBA" id="ARBA00004817"/>
    </source>
</evidence>
<dbReference type="Pfam" id="PF01817">
    <property type="entry name" value="CM_2"/>
    <property type="match status" value="1"/>
</dbReference>
<accession>A0ABX1RH30</accession>
<dbReference type="SUPFAM" id="SSF48600">
    <property type="entry name" value="Chorismate mutase II"/>
    <property type="match status" value="1"/>
</dbReference>
<proteinExistence type="predicted"/>
<gene>
    <name evidence="6" type="primary">aroQ</name>
    <name evidence="6" type="ORF">HF577_21700</name>
</gene>
<dbReference type="PANTHER" id="PTHR38041:SF2">
    <property type="entry name" value="SECRETED CHORISMATE MUTASE"/>
    <property type="match status" value="1"/>
</dbReference>
<keyword evidence="3" id="KW-0732">Signal</keyword>
<dbReference type="Proteomes" id="UP001296706">
    <property type="component" value="Unassembled WGS sequence"/>
</dbReference>
<dbReference type="Gene3D" id="1.20.59.10">
    <property type="entry name" value="Chorismate mutase"/>
    <property type="match status" value="1"/>
</dbReference>
<evidence type="ECO:0000313" key="6">
    <source>
        <dbReference type="EMBL" id="NMH79695.1"/>
    </source>
</evidence>
<protein>
    <recommendedName>
        <fullName evidence="2">chorismate mutase</fullName>
        <ecNumber evidence="2">5.4.99.5</ecNumber>
    </recommendedName>
</protein>
<dbReference type="GO" id="GO:0004106">
    <property type="term" value="F:chorismate mutase activity"/>
    <property type="evidence" value="ECO:0007669"/>
    <property type="project" value="UniProtKB-EC"/>
</dbReference>
<reference evidence="6 7" key="1">
    <citation type="submission" date="2020-04" db="EMBL/GenBank/DDBJ databases">
        <authorList>
            <person name="Klaysubun C."/>
            <person name="Duangmal K."/>
            <person name="Lipun K."/>
        </authorList>
    </citation>
    <scope>NUCLEOTIDE SEQUENCE [LARGE SCALE GENOMIC DNA]</scope>
    <source>
        <strain evidence="6 7">JCM 11839</strain>
    </source>
</reference>
<keyword evidence="7" id="KW-1185">Reference proteome</keyword>
<dbReference type="InterPro" id="IPR008240">
    <property type="entry name" value="Chorismate_mutase_periplasmic"/>
</dbReference>
<dbReference type="EC" id="5.4.99.5" evidence="2"/>
<evidence type="ECO:0000256" key="2">
    <source>
        <dbReference type="ARBA" id="ARBA00012404"/>
    </source>
</evidence>
<comment type="pathway">
    <text evidence="1">Metabolic intermediate biosynthesis; prephenate biosynthesis; prephenate from chorismate: step 1/1.</text>
</comment>
<dbReference type="InterPro" id="IPR036979">
    <property type="entry name" value="CM_dom_sf"/>
</dbReference>
<dbReference type="NCBIfam" id="TIGR01806">
    <property type="entry name" value="CM_mono2"/>
    <property type="match status" value="1"/>
</dbReference>
<keyword evidence="4 6" id="KW-0413">Isomerase</keyword>
<name>A0ABX1RH30_9PSEU</name>
<dbReference type="InterPro" id="IPR002701">
    <property type="entry name" value="CM_II_prokaryot"/>
</dbReference>
<feature type="domain" description="Chorismate mutase" evidence="5">
    <location>
        <begin position="1"/>
        <end position="86"/>
    </location>
</feature>
<dbReference type="PROSITE" id="PS51168">
    <property type="entry name" value="CHORISMATE_MUT_2"/>
    <property type="match status" value="1"/>
</dbReference>
<comment type="caution">
    <text evidence="6">The sequence shown here is derived from an EMBL/GenBank/DDBJ whole genome shotgun (WGS) entry which is preliminary data.</text>
</comment>
<dbReference type="RefSeq" id="WP_169397752.1">
    <property type="nucleotide sequence ID" value="NZ_BAAAJH010000001.1"/>
</dbReference>
<evidence type="ECO:0000256" key="3">
    <source>
        <dbReference type="ARBA" id="ARBA00022729"/>
    </source>
</evidence>